<sequence>MGLDGVKNTAWSFCFVEYYSRADAENAVRYGNGACLDDPIICTDWDATLRNAGSTSVDGLGARYEMSIFEAAMLGEEQWETGL</sequence>
<dbReference type="InterPro" id="IPR012677">
    <property type="entry name" value="Nucleotide-bd_a/b_plait_sf"/>
</dbReference>
<dbReference type="InParanoid" id="L5KD95"/>
<dbReference type="PANTHER" id="PTHR18847:SF5">
    <property type="entry name" value="NUCLEAR CAP-BINDING PROTEIN SUBUNIT 2-LIKE"/>
    <property type="match status" value="1"/>
</dbReference>
<dbReference type="InterPro" id="IPR027157">
    <property type="entry name" value="NCBP2"/>
</dbReference>
<reference evidence="3" key="1">
    <citation type="journal article" date="2013" name="Science">
        <title>Comparative analysis of bat genomes provides insight into the evolution of flight and immunity.</title>
        <authorList>
            <person name="Zhang G."/>
            <person name="Cowled C."/>
            <person name="Shi Z."/>
            <person name="Huang Z."/>
            <person name="Bishop-Lilly K.A."/>
            <person name="Fang X."/>
            <person name="Wynne J.W."/>
            <person name="Xiong Z."/>
            <person name="Baker M.L."/>
            <person name="Zhao W."/>
            <person name="Tachedjian M."/>
            <person name="Zhu Y."/>
            <person name="Zhou P."/>
            <person name="Jiang X."/>
            <person name="Ng J."/>
            <person name="Yang L."/>
            <person name="Wu L."/>
            <person name="Xiao J."/>
            <person name="Feng Y."/>
            <person name="Chen Y."/>
            <person name="Sun X."/>
            <person name="Zhang Y."/>
            <person name="Marsh G.A."/>
            <person name="Crameri G."/>
            <person name="Broder C.C."/>
            <person name="Frey K.G."/>
            <person name="Wang L.F."/>
            <person name="Wang J."/>
        </authorList>
    </citation>
    <scope>NUCLEOTIDE SEQUENCE [LARGE SCALE GENOMIC DNA]</scope>
</reference>
<organism evidence="2 3">
    <name type="scientific">Pteropus alecto</name>
    <name type="common">Black flying fox</name>
    <dbReference type="NCBI Taxonomy" id="9402"/>
    <lineage>
        <taxon>Eukaryota</taxon>
        <taxon>Metazoa</taxon>
        <taxon>Chordata</taxon>
        <taxon>Craniata</taxon>
        <taxon>Vertebrata</taxon>
        <taxon>Euteleostomi</taxon>
        <taxon>Mammalia</taxon>
        <taxon>Eutheria</taxon>
        <taxon>Laurasiatheria</taxon>
        <taxon>Chiroptera</taxon>
        <taxon>Yinpterochiroptera</taxon>
        <taxon>Pteropodoidea</taxon>
        <taxon>Pteropodidae</taxon>
        <taxon>Pteropodinae</taxon>
        <taxon>Pteropus</taxon>
    </lineage>
</organism>
<keyword evidence="3" id="KW-1185">Reference proteome</keyword>
<dbReference type="Gene3D" id="3.30.70.330">
    <property type="match status" value="1"/>
</dbReference>
<dbReference type="GO" id="GO:0000339">
    <property type="term" value="F:RNA cap binding"/>
    <property type="evidence" value="ECO:0007669"/>
    <property type="project" value="InterPro"/>
</dbReference>
<name>L5KD95_PTEAL</name>
<dbReference type="STRING" id="9402.L5KD95"/>
<comment type="subcellular location">
    <subcellularLocation>
        <location evidence="1">Nucleus</location>
    </subcellularLocation>
</comment>
<accession>L5KD95</accession>
<dbReference type="PANTHER" id="PTHR18847">
    <property type="entry name" value="20 KD NUCLEAR CAP BINDING PROTEIN"/>
    <property type="match status" value="1"/>
</dbReference>
<keyword evidence="1" id="KW-0694">RNA-binding</keyword>
<dbReference type="EMBL" id="KB030797">
    <property type="protein sequence ID" value="ELK09664.1"/>
    <property type="molecule type" value="Genomic_DNA"/>
</dbReference>
<dbReference type="InterPro" id="IPR035979">
    <property type="entry name" value="RBD_domain_sf"/>
</dbReference>
<keyword evidence="1" id="KW-0507">mRNA processing</keyword>
<dbReference type="Proteomes" id="UP000010552">
    <property type="component" value="Unassembled WGS sequence"/>
</dbReference>
<dbReference type="AlphaFoldDB" id="L5KD95"/>
<comment type="function">
    <text evidence="1">Component of the cap-binding complex (CBC), which binds co-transcriptionally to the 5' cap of pre-mRNAs and is involved in various processes such as pre-mRNA splicing, translation regulation, nonsense-mediated mRNA decay, RNA-mediated gene silencing (RNAi) by microRNAs (miRNAs) and mRNA export. The CBC complex is involved in mRNA export from the nucleus, leading to the recruitment of the mRNA export machinery to the 5' end of mRNA and to mRNA export in a 5' to 3' direction through the nuclear pore. The CBC complex is also involved in mediating U snRNA and intronless mRNAs export from the nucleus. The CBC complex is essential for a pioneer round of mRNA translation, before steady state translation when the CBC complex is replaced by cytoplasmic cap-binding protein eIF4E. The pioneer round of mRNA translation mediated by the CBC complex plays a central role in nonsense-mediated mRNA decay (NMD), NMD only taking place in mRNAs bound to the CBC complex, but not on eIF4E-bound mRNAs. The CBC complex enhances NMD in mRNAs containing at least one exon-junction complex (EJC), promoting the interaction between upf1 and upf2. The CBC complex is also involved in 'failsafe' NMD, which is independent of the EJC complex, while it does not participate in Staufen-mediated mRNA decay (SMD). During cell proliferation, the CBC complex is also involved in microRNAs (miRNAs) biogenesis via its interaction with srrt/ars2, thereby being required for miRNA-mediated RNA interference. The CBC complex also acts as a negative regulator of parn, thereby acting as an inhibitor of mRNA deadenylation. In the CBC complex, ncbp2/cbp20 recognizes and binds capped RNAs (m7GpppG-capped RNA) but requires ncbp1/cbp80 to stabilize the movement of its N-terminal loop and lock the CBC into a high affinity cap-binding state with the cap structure. The conventional cap-binding complex with NCBP2 binds both small nuclear RNA (snRNA) and messenger (mRNA) and is involved in their export from the nucleus.</text>
</comment>
<dbReference type="SUPFAM" id="SSF54928">
    <property type="entry name" value="RNA-binding domain, RBD"/>
    <property type="match status" value="1"/>
</dbReference>
<keyword evidence="1" id="KW-0508">mRNA splicing</keyword>
<evidence type="ECO:0000313" key="3">
    <source>
        <dbReference type="Proteomes" id="UP000010552"/>
    </source>
</evidence>
<dbReference type="GO" id="GO:0005846">
    <property type="term" value="C:nuclear cap binding complex"/>
    <property type="evidence" value="ECO:0007669"/>
    <property type="project" value="InterPro"/>
</dbReference>
<dbReference type="GO" id="GO:0005634">
    <property type="term" value="C:nucleus"/>
    <property type="evidence" value="ECO:0007669"/>
    <property type="project" value="UniProtKB-SubCell"/>
</dbReference>
<dbReference type="GO" id="GO:0045292">
    <property type="term" value="P:mRNA cis splicing, via spliceosome"/>
    <property type="evidence" value="ECO:0007669"/>
    <property type="project" value="InterPro"/>
</dbReference>
<gene>
    <name evidence="2" type="ORF">PAL_GLEAN10014022</name>
</gene>
<evidence type="ECO:0000313" key="2">
    <source>
        <dbReference type="EMBL" id="ELK09664.1"/>
    </source>
</evidence>
<comment type="similarity">
    <text evidence="1">Belongs to the RRM NCBP2 family.</text>
</comment>
<comment type="subunit">
    <text evidence="1">Component of the nuclear cap-binding complex (CBC), a heterodimer composed of ncbp1/cbp80 and ncbp2/cbp20 that interacts with m7GpppG-capped RNA.</text>
</comment>
<proteinExistence type="inferred from homology"/>
<evidence type="ECO:0000256" key="1">
    <source>
        <dbReference type="RuleBase" id="RU364036"/>
    </source>
</evidence>
<protein>
    <recommendedName>
        <fullName evidence="1">Nuclear cap-binding protein subunit 2</fullName>
    </recommendedName>
    <alternativeName>
        <fullName evidence="1">20 kDa nuclear cap-binding protein</fullName>
    </alternativeName>
</protein>
<keyword evidence="1" id="KW-0539">Nucleus</keyword>